<dbReference type="EMBL" id="PDDY01000001">
    <property type="protein sequence ID" value="PEH42589.1"/>
    <property type="molecule type" value="Genomic_DNA"/>
</dbReference>
<reference evidence="2" key="1">
    <citation type="submission" date="2017-09" db="EMBL/GenBank/DDBJ databases">
        <title>FDA dAtabase for Regulatory Grade micrObial Sequences (FDA-ARGOS): Supporting development and validation of Infectious Disease Dx tests.</title>
        <authorList>
            <person name="Minogue T."/>
            <person name="Wolcott M."/>
            <person name="Wasieloski L."/>
            <person name="Aguilar W."/>
            <person name="Moore D."/>
            <person name="Tallon L."/>
            <person name="Sadzewicz L."/>
            <person name="Ott S."/>
            <person name="Zhao X."/>
            <person name="Nagaraj S."/>
            <person name="Vavikolanu K."/>
            <person name="Aluvathingal J."/>
            <person name="Nadendla S."/>
            <person name="Sichtig H."/>
        </authorList>
    </citation>
    <scope>NUCLEOTIDE SEQUENCE [LARGE SCALE GENOMIC DNA]</scope>
    <source>
        <strain evidence="2">FDAARGOS_390</strain>
    </source>
</reference>
<evidence type="ECO:0008006" key="3">
    <source>
        <dbReference type="Google" id="ProtNLM"/>
    </source>
</evidence>
<dbReference type="InterPro" id="IPR027417">
    <property type="entry name" value="P-loop_NTPase"/>
</dbReference>
<organism evidence="1 2">
    <name type="scientific">Burkholderia gladioli</name>
    <name type="common">Pseudomonas marginata</name>
    <name type="synonym">Phytomonas marginata</name>
    <dbReference type="NCBI Taxonomy" id="28095"/>
    <lineage>
        <taxon>Bacteria</taxon>
        <taxon>Pseudomonadati</taxon>
        <taxon>Pseudomonadota</taxon>
        <taxon>Betaproteobacteria</taxon>
        <taxon>Burkholderiales</taxon>
        <taxon>Burkholderiaceae</taxon>
        <taxon>Burkholderia</taxon>
    </lineage>
</organism>
<comment type="caution">
    <text evidence="1">The sequence shown here is derived from an EMBL/GenBank/DDBJ whole genome shotgun (WGS) entry which is preliminary data.</text>
</comment>
<dbReference type="AlphaFoldDB" id="A0A2A7SGP6"/>
<dbReference type="Proteomes" id="UP000220629">
    <property type="component" value="Unassembled WGS sequence"/>
</dbReference>
<protein>
    <recommendedName>
        <fullName evidence="3">Thymidylate kinase</fullName>
    </recommendedName>
</protein>
<name>A0A2A7SGP6_BURGA</name>
<sequence>MMQNTSGPRPHAARRARGQDRSISILVDGPDLCGKSTLVNTLVQRLAADGYRVAQKKGVIQRRWIHRYLDRFDANKRHASALLNSLYLLSCFLDRAPVADTDIVVCESFVDRVIAYGMTCRLKSLAPLAFLGRRLFRRFDLQVLLHASHATRESRLKKRQDATLIDRKTTATADISWRFCEAFRASSRRSGNVIHEYDTGLVAVEEIVETLARRVRELKSLDRSASLDALQA</sequence>
<accession>A0A2A7SGP6</accession>
<evidence type="ECO:0000313" key="1">
    <source>
        <dbReference type="EMBL" id="PEH42589.1"/>
    </source>
</evidence>
<evidence type="ECO:0000313" key="2">
    <source>
        <dbReference type="Proteomes" id="UP000220629"/>
    </source>
</evidence>
<dbReference type="Gene3D" id="3.40.50.300">
    <property type="entry name" value="P-loop containing nucleotide triphosphate hydrolases"/>
    <property type="match status" value="1"/>
</dbReference>
<proteinExistence type="predicted"/>
<gene>
    <name evidence="1" type="ORF">CRM94_10735</name>
</gene>
<dbReference type="SUPFAM" id="SSF52540">
    <property type="entry name" value="P-loop containing nucleoside triphosphate hydrolases"/>
    <property type="match status" value="1"/>
</dbReference>